<dbReference type="EnsemblPlants" id="AVESA.00010b.r2.5AG0860470.1">
    <property type="protein sequence ID" value="AVESA.00010b.r2.5AG0860470.1.CDS"/>
    <property type="gene ID" value="AVESA.00010b.r2.5AG0860470"/>
</dbReference>
<keyword evidence="2" id="KW-1185">Reference proteome</keyword>
<evidence type="ECO:0000313" key="2">
    <source>
        <dbReference type="Proteomes" id="UP001732700"/>
    </source>
</evidence>
<name>A0ACD5XVR2_AVESA</name>
<reference evidence="1" key="2">
    <citation type="submission" date="2025-09" db="UniProtKB">
        <authorList>
            <consortium name="EnsemblPlants"/>
        </authorList>
    </citation>
    <scope>IDENTIFICATION</scope>
</reference>
<proteinExistence type="predicted"/>
<reference evidence="1" key="1">
    <citation type="submission" date="2021-05" db="EMBL/GenBank/DDBJ databases">
        <authorList>
            <person name="Scholz U."/>
            <person name="Mascher M."/>
            <person name="Fiebig A."/>
        </authorList>
    </citation>
    <scope>NUCLEOTIDE SEQUENCE [LARGE SCALE GENOMIC DNA]</scope>
</reference>
<sequence>MAAPATNSAVVGTLSRSKRARAARANRRDWANLTAGPAGLIAEKLLEDDVADYLRFRAVCSPWRRCTESLHSGKMDSGRFHPRRWIMVPEVFAGRAGRRDFLNVSTGERVRVDIPELRDRVVVGLTSDGLLVLQCGKGTGELCLLNPLTRQLTALPNVASLLNSRSTTSSSTNLLSELKKLRPCFGTGLADGSTVALYFEHGEAELAVARPGDERWRCRVRPQPKPDSDSDSDEDSDLEPSEAVVSAISFGSRFYCITGKGVKVVDAASAAIGQPPQVVWAVEEDEYFHWLDIQAKLVDNDGELVMVRPTPGSKMQRYEAHRVDLDAGKMVRVRNLRGRAVFVCERSGRAVSVRPAELCSTIRADTVYKCWCDRDESQPPRIRACHVEKGWMTWDSCVQRGSVVDYLSRYVCRSEDTTVVPAPAPPPRRRKRKANSKVFGDDWVN</sequence>
<dbReference type="Proteomes" id="UP001732700">
    <property type="component" value="Chromosome 5A"/>
</dbReference>
<organism evidence="1 2">
    <name type="scientific">Avena sativa</name>
    <name type="common">Oat</name>
    <dbReference type="NCBI Taxonomy" id="4498"/>
    <lineage>
        <taxon>Eukaryota</taxon>
        <taxon>Viridiplantae</taxon>
        <taxon>Streptophyta</taxon>
        <taxon>Embryophyta</taxon>
        <taxon>Tracheophyta</taxon>
        <taxon>Spermatophyta</taxon>
        <taxon>Magnoliopsida</taxon>
        <taxon>Liliopsida</taxon>
        <taxon>Poales</taxon>
        <taxon>Poaceae</taxon>
        <taxon>BOP clade</taxon>
        <taxon>Pooideae</taxon>
        <taxon>Poodae</taxon>
        <taxon>Poeae</taxon>
        <taxon>Poeae Chloroplast Group 1 (Aveneae type)</taxon>
        <taxon>Aveninae</taxon>
        <taxon>Avena</taxon>
    </lineage>
</organism>
<protein>
    <submittedName>
        <fullName evidence="1">Uncharacterized protein</fullName>
    </submittedName>
</protein>
<evidence type="ECO:0000313" key="1">
    <source>
        <dbReference type="EnsemblPlants" id="AVESA.00010b.r2.5AG0860470.1.CDS"/>
    </source>
</evidence>
<accession>A0ACD5XVR2</accession>